<dbReference type="EMBL" id="BMLQ01000012">
    <property type="protein sequence ID" value="GGO49492.1"/>
    <property type="molecule type" value="Genomic_DNA"/>
</dbReference>
<organism evidence="1 2">
    <name type="scientific">Citricoccus zhacaiensis</name>
    <dbReference type="NCBI Taxonomy" id="489142"/>
    <lineage>
        <taxon>Bacteria</taxon>
        <taxon>Bacillati</taxon>
        <taxon>Actinomycetota</taxon>
        <taxon>Actinomycetes</taxon>
        <taxon>Micrococcales</taxon>
        <taxon>Micrococcaceae</taxon>
        <taxon>Citricoccus</taxon>
    </lineage>
</organism>
<evidence type="ECO:0000313" key="2">
    <source>
        <dbReference type="Proteomes" id="UP000642509"/>
    </source>
</evidence>
<evidence type="ECO:0008006" key="3">
    <source>
        <dbReference type="Google" id="ProtNLM"/>
    </source>
</evidence>
<name>A0ABQ2MCC6_9MICC</name>
<sequence>MNARPASGGTGPSTPQLRILNAVRLGGFAATLAVAERADLEVTTAEGTLLGLARDALIERMSFGGSGGWILTDAGKERLTALLAEERRTAGAHAVLESTAERFEDLNTRLVRLLTEWQLESPASRASHRDAVLPELTELGHALERLLADLAADLPRFARYPRQFTAAVRTARAGEEKWVAGVGILSCHTVWVELHQDLLCSLGRARTPQPDPGGR</sequence>
<accession>A0ABQ2MCC6</accession>
<reference evidence="2" key="1">
    <citation type="journal article" date="2019" name="Int. J. Syst. Evol. Microbiol.">
        <title>The Global Catalogue of Microorganisms (GCM) 10K type strain sequencing project: providing services to taxonomists for standard genome sequencing and annotation.</title>
        <authorList>
            <consortium name="The Broad Institute Genomics Platform"/>
            <consortium name="The Broad Institute Genome Sequencing Center for Infectious Disease"/>
            <person name="Wu L."/>
            <person name="Ma J."/>
        </authorList>
    </citation>
    <scope>NUCLEOTIDE SEQUENCE [LARGE SCALE GENOMIC DNA]</scope>
    <source>
        <strain evidence="2">CGMCC 1.7064</strain>
    </source>
</reference>
<gene>
    <name evidence="1" type="ORF">GCM10010977_31500</name>
</gene>
<dbReference type="RefSeq" id="WP_188807099.1">
    <property type="nucleotide sequence ID" value="NZ_BAAAOU010000014.1"/>
</dbReference>
<dbReference type="Proteomes" id="UP000642509">
    <property type="component" value="Unassembled WGS sequence"/>
</dbReference>
<evidence type="ECO:0000313" key="1">
    <source>
        <dbReference type="EMBL" id="GGO49492.1"/>
    </source>
</evidence>
<protein>
    <recommendedName>
        <fullName evidence="3">Transcriptional regulator</fullName>
    </recommendedName>
</protein>
<proteinExistence type="predicted"/>
<comment type="caution">
    <text evidence="1">The sequence shown here is derived from an EMBL/GenBank/DDBJ whole genome shotgun (WGS) entry which is preliminary data.</text>
</comment>
<keyword evidence="2" id="KW-1185">Reference proteome</keyword>